<name>A0A3M0FUB4_9CORY</name>
<reference evidence="1 2" key="1">
    <citation type="submission" date="2018-10" db="EMBL/GenBank/DDBJ databases">
        <title>Corynebacterium macginleyi genome sequencing and assembly of the type strain and two clinical samples.</title>
        <authorList>
            <person name="Bernier A.-M."/>
            <person name="Bernard K."/>
        </authorList>
    </citation>
    <scope>NUCLEOTIDE SEQUENCE [LARGE SCALE GENOMIC DNA]</scope>
    <source>
        <strain evidence="1 2">NML 120205</strain>
    </source>
</reference>
<organism evidence="1 2">
    <name type="scientific">Corynebacterium macginleyi</name>
    <dbReference type="NCBI Taxonomy" id="38290"/>
    <lineage>
        <taxon>Bacteria</taxon>
        <taxon>Bacillati</taxon>
        <taxon>Actinomycetota</taxon>
        <taxon>Actinomycetes</taxon>
        <taxon>Mycobacteriales</taxon>
        <taxon>Corynebacteriaceae</taxon>
        <taxon>Corynebacterium</taxon>
    </lineage>
</organism>
<dbReference type="Gene3D" id="3.40.50.720">
    <property type="entry name" value="NAD(P)-binding Rossmann-like Domain"/>
    <property type="match status" value="1"/>
</dbReference>
<comment type="caution">
    <text evidence="1">The sequence shown here is derived from an EMBL/GenBank/DDBJ whole genome shotgun (WGS) entry which is preliminary data.</text>
</comment>
<evidence type="ECO:0008006" key="3">
    <source>
        <dbReference type="Google" id="ProtNLM"/>
    </source>
</evidence>
<protein>
    <recommendedName>
        <fullName evidence="3">TOMM leader peptide-binding protein</fullName>
    </recommendedName>
</protein>
<accession>A0A3M0FUB4</accession>
<proteinExistence type="predicted"/>
<evidence type="ECO:0000313" key="2">
    <source>
        <dbReference type="Proteomes" id="UP000270649"/>
    </source>
</evidence>
<dbReference type="InterPro" id="IPR022291">
    <property type="entry name" value="Bacteriocin_synth_cyclodeHase"/>
</dbReference>
<sequence length="360" mass="39869">MNGRRTFSQGGVARFLLVHLWIRLRKGTDMAYFIAPWYRVRADENTLVFRHGDRYTVFEGAAVVPAVKAVTEKLLVTKDSDKAIESFDESSRSVAKKIINKLVQLNVAVKTWETESPTAMSLREKLGEIVPADEIESSLEGQRVGVISDRTLSKVATSVLKSLLDDVVILDTVSPENAEAELDSMESDRMIVCAPSSDTSKLLLAVNKWALKNSRSWMQVLPFNGSRATVGPLFIPRETGCYNCFRLRTLSASPSVDEAMAFDRGTELPGQEHTSETWSSPAEDMVVWATAVGLLQQEVLDLSNLPLTPLRGQCHTLSFTPGGVDIKKHRLFKVPRCLECQGANLPLPQPWPTILVEGIQ</sequence>
<gene>
    <name evidence="1" type="ORF">D9543_11325</name>
</gene>
<dbReference type="Proteomes" id="UP000270649">
    <property type="component" value="Unassembled WGS sequence"/>
</dbReference>
<dbReference type="NCBIfam" id="TIGR03882">
    <property type="entry name" value="cyclo_dehyd_2"/>
    <property type="match status" value="1"/>
</dbReference>
<evidence type="ECO:0000313" key="1">
    <source>
        <dbReference type="EMBL" id="RMB56380.1"/>
    </source>
</evidence>
<dbReference type="EMBL" id="REGC01000032">
    <property type="protein sequence ID" value="RMB56380.1"/>
    <property type="molecule type" value="Genomic_DNA"/>
</dbReference>
<dbReference type="AlphaFoldDB" id="A0A3M0FUB4"/>